<feature type="transmembrane region" description="Helical" evidence="1">
    <location>
        <begin position="996"/>
        <end position="1021"/>
    </location>
</feature>
<gene>
    <name evidence="2" type="ORF">TTHT_1066</name>
</gene>
<dbReference type="Gene3D" id="1.20.1640.10">
    <property type="entry name" value="Multidrug efflux transporter AcrB transmembrane domain"/>
    <property type="match status" value="2"/>
</dbReference>
<organism evidence="2 3">
    <name type="scientific">Thermotomaculum hydrothermale</name>
    <dbReference type="NCBI Taxonomy" id="981385"/>
    <lineage>
        <taxon>Bacteria</taxon>
        <taxon>Pseudomonadati</taxon>
        <taxon>Acidobacteriota</taxon>
        <taxon>Holophagae</taxon>
        <taxon>Thermotomaculales</taxon>
        <taxon>Thermotomaculaceae</taxon>
        <taxon>Thermotomaculum</taxon>
    </lineage>
</organism>
<dbReference type="KEGG" id="thyd:TTHT_1066"/>
<feature type="transmembrane region" description="Helical" evidence="1">
    <location>
        <begin position="383"/>
        <end position="404"/>
    </location>
</feature>
<feature type="transmembrane region" description="Helical" evidence="1">
    <location>
        <begin position="919"/>
        <end position="940"/>
    </location>
</feature>
<keyword evidence="3" id="KW-1185">Reference proteome</keyword>
<dbReference type="PANTHER" id="PTHR32063">
    <property type="match status" value="1"/>
</dbReference>
<dbReference type="PRINTS" id="PR00702">
    <property type="entry name" value="ACRIFLAVINRP"/>
</dbReference>
<accession>A0A7R6PHB7</accession>
<dbReference type="SUPFAM" id="SSF82866">
    <property type="entry name" value="Multidrug efflux transporter AcrB transmembrane domain"/>
    <property type="match status" value="2"/>
</dbReference>
<dbReference type="InterPro" id="IPR001036">
    <property type="entry name" value="Acrflvin-R"/>
</dbReference>
<sequence>MDFIFKNPHLVMVLSLLAFVMGVYSSYTLKTDLFPEVQRPTVAVLVMEPGASARDMAQYVARPIERECNALSGVRRVQSISKDELAVVTVEFHYSKKLQEAATDVVIALQKVQSKLPKDILPPQIFKVGDFTNPVMTLAITPKEGSGYDLALTRQLAENELKDAILQIQEVSDAEVFGGQIREVSIQVDPAKLAQLRIPFSAVIKAIKANNLDIPEGFILNKKSQVVIKTKGELENINQIKDIPVSYKGTTVHLRDFATIKNTVKDRFSAFHFNGKPAISINIVRHEDGNTMDTIKAVKKALPALRKKFPQVNINIADSQERIINLTVSNLKESLKEAIIFTVLVIFLMISDLRSALITGVSIPFTFFLTFTIMWLSKMEFNMITLTAVILAVGMLVDDAIVVVENIERHYREGEGNIRDVARKATAEIMLADFSGTFSTVIVLVPIMFLGGYVEKVMRPLTVTLSIALLSSYAVSITIIPLLAPYFIKDRDKAEYKAILWANKFAHFFEINFVDRLRVFFLASFDFVNRYKFIFIPLLIIVFVVSMRQMPIVGRDLLPPMDTGIVKISVETESDSSIEKAEQLLKDIEKIILNEKGVISELGYIGSEPGLITFGKGRSPQKIDITINYVDRFQRDKNIWQIEDILRKKIRGMKRVKYVDVFEYGSTPLSSIASTIDVEIAGDNLERLDKLTEEVGKNLISMPGFKSVSRNWKLDKEEYHLFFNRDKLATYGLTPIDVSMQITTAVRGVPASVFRIFNQDGIGIRFRYLDTKRDNVQKIMTMNILTPKGFYIPLKEVAKVEKVYVPTIITRDKLRYTANIYGYRATAPTSFLYNQRNKAVAKIKFPEGYHVSEEGEMTQMNESFGRLDKALILSILFLYLTFIVIFKSFSDPFVIMIAIPFAFMGAVWALLIAGKHGCMPAFMGFILLAGVIVNNSILLIDFVKMYREQGHPLLESVRMAIQVRTRPILITAVTTIVGMLPVALEWAVGLERLSPLAIVAIGGLIVGTFLTLVFIPTFYIIKEKIRYKLAGKTLDE</sequence>
<evidence type="ECO:0000313" key="2">
    <source>
        <dbReference type="EMBL" id="BBB32604.1"/>
    </source>
</evidence>
<dbReference type="AlphaFoldDB" id="A0A7R6PHB7"/>
<feature type="transmembrane region" description="Helical" evidence="1">
    <location>
        <begin position="533"/>
        <end position="550"/>
    </location>
</feature>
<dbReference type="Gene3D" id="3.30.70.1440">
    <property type="entry name" value="Multidrug efflux transporter AcrB pore domain"/>
    <property type="match status" value="1"/>
</dbReference>
<name>A0A7R6PHB7_9BACT</name>
<feature type="transmembrane region" description="Helical" evidence="1">
    <location>
        <begin position="425"/>
        <end position="449"/>
    </location>
</feature>
<keyword evidence="1" id="KW-0812">Transmembrane</keyword>
<dbReference type="SUPFAM" id="SSF82714">
    <property type="entry name" value="Multidrug efflux transporter AcrB TolC docking domain, DN and DC subdomains"/>
    <property type="match status" value="2"/>
</dbReference>
<feature type="transmembrane region" description="Helical" evidence="1">
    <location>
        <begin position="461"/>
        <end position="488"/>
    </location>
</feature>
<protein>
    <submittedName>
        <fullName evidence="2">Hydrophobic/amphiphilic exporter-1, HAE1 family</fullName>
    </submittedName>
</protein>
<feature type="transmembrane region" description="Helical" evidence="1">
    <location>
        <begin position="870"/>
        <end position="886"/>
    </location>
</feature>
<proteinExistence type="predicted"/>
<dbReference type="Proteomes" id="UP000595564">
    <property type="component" value="Chromosome"/>
</dbReference>
<reference evidence="2 3" key="1">
    <citation type="journal article" date="2012" name="Extremophiles">
        <title>Thermotomaculum hydrothermale gen. nov., sp. nov., a novel heterotrophic thermophile within the phylum Acidobacteria from a deep-sea hydrothermal vent chimney in the Southern Okinawa Trough.</title>
        <authorList>
            <person name="Izumi H."/>
            <person name="Nunoura T."/>
            <person name="Miyazaki M."/>
            <person name="Mino S."/>
            <person name="Toki T."/>
            <person name="Takai K."/>
            <person name="Sako Y."/>
            <person name="Sawabe T."/>
            <person name="Nakagawa S."/>
        </authorList>
    </citation>
    <scope>NUCLEOTIDE SEQUENCE [LARGE SCALE GENOMIC DNA]</scope>
    <source>
        <strain evidence="2 3">AC55</strain>
    </source>
</reference>
<dbReference type="PANTHER" id="PTHR32063:SF0">
    <property type="entry name" value="SWARMING MOTILITY PROTEIN SWRC"/>
    <property type="match status" value="1"/>
</dbReference>
<dbReference type="GO" id="GO:0005886">
    <property type="term" value="C:plasma membrane"/>
    <property type="evidence" value="ECO:0007669"/>
    <property type="project" value="TreeGrafter"/>
</dbReference>
<dbReference type="InterPro" id="IPR027463">
    <property type="entry name" value="AcrB_DN_DC_subdom"/>
</dbReference>
<dbReference type="EMBL" id="AP017470">
    <property type="protein sequence ID" value="BBB32604.1"/>
    <property type="molecule type" value="Genomic_DNA"/>
</dbReference>
<dbReference type="SUPFAM" id="SSF82693">
    <property type="entry name" value="Multidrug efflux transporter AcrB pore domain, PN1, PN2, PC1 and PC2 subdomains"/>
    <property type="match status" value="2"/>
</dbReference>
<keyword evidence="1" id="KW-0472">Membrane</keyword>
<feature type="transmembrane region" description="Helical" evidence="1">
    <location>
        <begin position="893"/>
        <end position="913"/>
    </location>
</feature>
<evidence type="ECO:0000256" key="1">
    <source>
        <dbReference type="SAM" id="Phobius"/>
    </source>
</evidence>
<dbReference type="Pfam" id="PF00873">
    <property type="entry name" value="ACR_tran"/>
    <property type="match status" value="1"/>
</dbReference>
<dbReference type="Gene3D" id="3.30.70.1320">
    <property type="entry name" value="Multidrug efflux transporter AcrB pore domain like"/>
    <property type="match status" value="1"/>
</dbReference>
<dbReference type="Gene3D" id="3.30.70.1430">
    <property type="entry name" value="Multidrug efflux transporter AcrB pore domain"/>
    <property type="match status" value="2"/>
</dbReference>
<feature type="transmembrane region" description="Helical" evidence="1">
    <location>
        <begin position="968"/>
        <end position="990"/>
    </location>
</feature>
<dbReference type="GO" id="GO:0042910">
    <property type="term" value="F:xenobiotic transmembrane transporter activity"/>
    <property type="evidence" value="ECO:0007669"/>
    <property type="project" value="TreeGrafter"/>
</dbReference>
<keyword evidence="1" id="KW-1133">Transmembrane helix</keyword>
<feature type="transmembrane region" description="Helical" evidence="1">
    <location>
        <begin position="357"/>
        <end position="377"/>
    </location>
</feature>
<evidence type="ECO:0000313" key="3">
    <source>
        <dbReference type="Proteomes" id="UP000595564"/>
    </source>
</evidence>
<dbReference type="Gene3D" id="3.30.2090.10">
    <property type="entry name" value="Multidrug efflux transporter AcrB TolC docking domain, DN and DC subdomains"/>
    <property type="match status" value="2"/>
</dbReference>